<evidence type="ECO:0000256" key="4">
    <source>
        <dbReference type="ARBA" id="ARBA00022692"/>
    </source>
</evidence>
<organism evidence="8 9">
    <name type="scientific">Candidatus Doriopsillibacter californiensis</name>
    <dbReference type="NCBI Taxonomy" id="2970740"/>
    <lineage>
        <taxon>Bacteria</taxon>
        <taxon>Pseudomonadati</taxon>
        <taxon>Pseudomonadota</taxon>
        <taxon>Gammaproteobacteria</taxon>
        <taxon>Candidatus Tethybacterales</taxon>
        <taxon>Candidatus Persebacteraceae</taxon>
        <taxon>Candidatus Doriopsillibacter</taxon>
    </lineage>
</organism>
<sequence length="228" mass="24511">MMYSIPATSMPAAKANRVLRNSYMLLAITLLPSIAGAYLGALFPLMAQLGGIMTVVVFLGAMFGIQSMVIKNRHSVAGIGWLLLFTFVMGYFTGPLVGFALGSFSNGAELVAMAIGGTAALFFILAGYATVTKRNLASPSIGKMLMIGMVMLFAISLMNIFIQAPAVMLAVSTLFILIASGFIVFTINNVVRGGQDNYIMVTMTLYIMLLNLFQSLLHLLMMFSGNRE</sequence>
<dbReference type="Pfam" id="PF01027">
    <property type="entry name" value="Bax1-I"/>
    <property type="match status" value="1"/>
</dbReference>
<evidence type="ECO:0000256" key="6">
    <source>
        <dbReference type="ARBA" id="ARBA00023136"/>
    </source>
</evidence>
<reference evidence="8" key="1">
    <citation type="submission" date="2022-08" db="EMBL/GenBank/DDBJ databases">
        <authorList>
            <person name="Dzunkova M."/>
            <person name="La Clair J."/>
            <person name="Tyml T."/>
            <person name="Doud D."/>
            <person name="Schulz F."/>
            <person name="Piquer S."/>
            <person name="Porcel Sanchis D."/>
            <person name="Osborn A."/>
            <person name="Robinson D."/>
            <person name="Louie K.B."/>
            <person name="Bowen B.P."/>
            <person name="Bowers R."/>
            <person name="Lee J."/>
            <person name="Arnau Llombart V."/>
            <person name="Diaz Villanueva W."/>
            <person name="Gosliner T."/>
            <person name="Northen T."/>
            <person name="Cheng J.-F."/>
            <person name="Burkart M.D."/>
            <person name="Woyke T."/>
        </authorList>
    </citation>
    <scope>NUCLEOTIDE SEQUENCE</scope>
    <source>
        <strain evidence="8">Df01</strain>
    </source>
</reference>
<keyword evidence="4 7" id="KW-0812">Transmembrane</keyword>
<evidence type="ECO:0000256" key="5">
    <source>
        <dbReference type="ARBA" id="ARBA00022989"/>
    </source>
</evidence>
<evidence type="ECO:0000256" key="1">
    <source>
        <dbReference type="ARBA" id="ARBA00004651"/>
    </source>
</evidence>
<proteinExistence type="inferred from homology"/>
<comment type="caution">
    <text evidence="8">The sequence shown here is derived from an EMBL/GenBank/DDBJ whole genome shotgun (WGS) entry which is preliminary data.</text>
</comment>
<feature type="transmembrane region" description="Helical" evidence="7">
    <location>
        <begin position="81"/>
        <end position="104"/>
    </location>
</feature>
<dbReference type="PANTHER" id="PTHR23291:SF115">
    <property type="entry name" value="MODULATOR OF FTSH PROTEASE YCCA"/>
    <property type="match status" value="1"/>
</dbReference>
<feature type="transmembrane region" description="Helical" evidence="7">
    <location>
        <begin position="49"/>
        <end position="69"/>
    </location>
</feature>
<feature type="transmembrane region" description="Helical" evidence="7">
    <location>
        <begin position="168"/>
        <end position="191"/>
    </location>
</feature>
<comment type="subcellular location">
    <subcellularLocation>
        <location evidence="1">Cell membrane</location>
        <topology evidence="1">Multi-pass membrane protein</topology>
    </subcellularLocation>
</comment>
<gene>
    <name evidence="8" type="ORF">NQX30_01130</name>
</gene>
<evidence type="ECO:0000313" key="9">
    <source>
        <dbReference type="Proteomes" id="UP001168167"/>
    </source>
</evidence>
<feature type="transmembrane region" description="Helical" evidence="7">
    <location>
        <begin position="110"/>
        <end position="131"/>
    </location>
</feature>
<dbReference type="PANTHER" id="PTHR23291">
    <property type="entry name" value="BAX INHIBITOR-RELATED"/>
    <property type="match status" value="1"/>
</dbReference>
<name>A0ABT7QJX3_9GAMM</name>
<feature type="transmembrane region" description="Helical" evidence="7">
    <location>
        <begin position="21"/>
        <end position="43"/>
    </location>
</feature>
<reference evidence="8" key="2">
    <citation type="journal article" date="2023" name="Microbiome">
        <title>Synthase-selected sorting approach identifies a beta-lactone synthase in a nudibranch symbiotic bacterium.</title>
        <authorList>
            <person name="Dzunkova M."/>
            <person name="La Clair J.J."/>
            <person name="Tyml T."/>
            <person name="Doud D."/>
            <person name="Schulz F."/>
            <person name="Piquer-Esteban S."/>
            <person name="Porcel Sanchis D."/>
            <person name="Osborn A."/>
            <person name="Robinson D."/>
            <person name="Louie K.B."/>
            <person name="Bowen B.P."/>
            <person name="Bowers R.M."/>
            <person name="Lee J."/>
            <person name="Arnau V."/>
            <person name="Diaz-Villanueva W."/>
            <person name="Stepanauskas R."/>
            <person name="Gosliner T."/>
            <person name="Date S.V."/>
            <person name="Northen T.R."/>
            <person name="Cheng J.F."/>
            <person name="Burkart M.D."/>
            <person name="Woyke T."/>
        </authorList>
    </citation>
    <scope>NUCLEOTIDE SEQUENCE</scope>
    <source>
        <strain evidence="8">Df01</strain>
    </source>
</reference>
<dbReference type="Proteomes" id="UP001168167">
    <property type="component" value="Unassembled WGS sequence"/>
</dbReference>
<evidence type="ECO:0000256" key="3">
    <source>
        <dbReference type="ARBA" id="ARBA00022475"/>
    </source>
</evidence>
<evidence type="ECO:0000313" key="8">
    <source>
        <dbReference type="EMBL" id="MDM5146989.1"/>
    </source>
</evidence>
<comment type="similarity">
    <text evidence="2 7">Belongs to the BI1 family.</text>
</comment>
<protein>
    <submittedName>
        <fullName evidence="8">Bax inhibitor-1 family protein</fullName>
    </submittedName>
</protein>
<evidence type="ECO:0000256" key="2">
    <source>
        <dbReference type="ARBA" id="ARBA00010350"/>
    </source>
</evidence>
<dbReference type="InterPro" id="IPR006214">
    <property type="entry name" value="Bax_inhibitor_1-related"/>
</dbReference>
<accession>A0ABT7QJX3</accession>
<keyword evidence="9" id="KW-1185">Reference proteome</keyword>
<feature type="transmembrane region" description="Helical" evidence="7">
    <location>
        <begin position="143"/>
        <end position="162"/>
    </location>
</feature>
<keyword evidence="5 7" id="KW-1133">Transmembrane helix</keyword>
<evidence type="ECO:0000256" key="7">
    <source>
        <dbReference type="RuleBase" id="RU004379"/>
    </source>
</evidence>
<keyword evidence="6 7" id="KW-0472">Membrane</keyword>
<dbReference type="EMBL" id="JANQAO010000001">
    <property type="protein sequence ID" value="MDM5146989.1"/>
    <property type="molecule type" value="Genomic_DNA"/>
</dbReference>
<keyword evidence="3" id="KW-1003">Cell membrane</keyword>
<feature type="transmembrane region" description="Helical" evidence="7">
    <location>
        <begin position="203"/>
        <end position="223"/>
    </location>
</feature>